<dbReference type="KEGG" id="sulg:FJR48_06255"/>
<organism evidence="2 3">
    <name type="scientific">Sulfurimonas lithotrophica</name>
    <dbReference type="NCBI Taxonomy" id="2590022"/>
    <lineage>
        <taxon>Bacteria</taxon>
        <taxon>Pseudomonadati</taxon>
        <taxon>Campylobacterota</taxon>
        <taxon>Epsilonproteobacteria</taxon>
        <taxon>Campylobacterales</taxon>
        <taxon>Sulfurimonadaceae</taxon>
        <taxon>Sulfurimonas</taxon>
    </lineage>
</organism>
<name>A0A5P8P0Y3_9BACT</name>
<keyword evidence="3" id="KW-1185">Reference proteome</keyword>
<protein>
    <submittedName>
        <fullName evidence="2">Flagellar basal body-associated FliL family protein</fullName>
    </submittedName>
</protein>
<proteinExistence type="predicted"/>
<dbReference type="AlphaFoldDB" id="A0A5P8P0Y3"/>
<gene>
    <name evidence="2" type="ORF">FJR48_06255</name>
</gene>
<accession>A0A5P8P0Y3</accession>
<keyword evidence="2" id="KW-0966">Cell projection</keyword>
<keyword evidence="1" id="KW-0812">Transmembrane</keyword>
<reference evidence="2 3" key="1">
    <citation type="submission" date="2019-09" db="EMBL/GenBank/DDBJ databases">
        <title>Sulfurimonas gotlandica sp. nov., a chemoautotrophic and psychrotolerant epsilonproteobacterium isolated from a pelagic redoxcline, and an emended description of the genus Sulfurimonas.</title>
        <authorList>
            <person name="Wang S."/>
            <person name="Jiang L."/>
            <person name="Shao S."/>
        </authorList>
    </citation>
    <scope>NUCLEOTIDE SEQUENCE [LARGE SCALE GENOMIC DNA]</scope>
    <source>
        <strain evidence="2 3">GYSZ_1</strain>
    </source>
</reference>
<sequence>MSDKIKSIFIFLFFFALIVILSIYGFMTSDFSNLSKVDSSLDSNLKAKIAKKRYYSTEIVIKDDGVVDLGDFEINIGNGHKLITNISAKYEKHGGWGMSSGVDDEISSKGTLLRHAAIEAIMNKHEADVRSYRVKSAIIDSMNRHLSSTRVEDIYFNKLIVAE</sequence>
<dbReference type="RefSeq" id="WP_152307292.1">
    <property type="nucleotide sequence ID" value="NZ_CP043617.1"/>
</dbReference>
<evidence type="ECO:0000313" key="3">
    <source>
        <dbReference type="Proteomes" id="UP000326944"/>
    </source>
</evidence>
<evidence type="ECO:0000256" key="1">
    <source>
        <dbReference type="SAM" id="Phobius"/>
    </source>
</evidence>
<keyword evidence="1" id="KW-0472">Membrane</keyword>
<dbReference type="EMBL" id="CP043617">
    <property type="protein sequence ID" value="QFR49349.1"/>
    <property type="molecule type" value="Genomic_DNA"/>
</dbReference>
<keyword evidence="2" id="KW-0969">Cilium</keyword>
<keyword evidence="1" id="KW-1133">Transmembrane helix</keyword>
<keyword evidence="2" id="KW-0282">Flagellum</keyword>
<evidence type="ECO:0000313" key="2">
    <source>
        <dbReference type="EMBL" id="QFR49349.1"/>
    </source>
</evidence>
<dbReference type="Proteomes" id="UP000326944">
    <property type="component" value="Chromosome"/>
</dbReference>
<feature type="transmembrane region" description="Helical" evidence="1">
    <location>
        <begin position="7"/>
        <end position="27"/>
    </location>
</feature>